<keyword evidence="5" id="KW-0443">Lipid metabolism</keyword>
<name>A0A1H9UUQ9_9PSEU</name>
<evidence type="ECO:0000256" key="2">
    <source>
        <dbReference type="ARBA" id="ARBA00022603"/>
    </source>
</evidence>
<protein>
    <submittedName>
        <fullName evidence="6">Cyclopropane-fatty-acyl-phospholipid synthase</fullName>
    </submittedName>
</protein>
<dbReference type="InterPro" id="IPR029063">
    <property type="entry name" value="SAM-dependent_MTases_sf"/>
</dbReference>
<dbReference type="GO" id="GO:0032259">
    <property type="term" value="P:methylation"/>
    <property type="evidence" value="ECO:0007669"/>
    <property type="project" value="UniProtKB-KW"/>
</dbReference>
<dbReference type="GO" id="GO:0008610">
    <property type="term" value="P:lipid biosynthetic process"/>
    <property type="evidence" value="ECO:0007669"/>
    <property type="project" value="InterPro"/>
</dbReference>
<dbReference type="PANTHER" id="PTHR43667:SF1">
    <property type="entry name" value="CYCLOPROPANE-FATTY-ACYL-PHOSPHOLIPID SYNTHASE"/>
    <property type="match status" value="1"/>
</dbReference>
<keyword evidence="2" id="KW-0489">Methyltransferase</keyword>
<dbReference type="PANTHER" id="PTHR43667">
    <property type="entry name" value="CYCLOPROPANE-FATTY-ACYL-PHOSPHOLIPID SYNTHASE"/>
    <property type="match status" value="1"/>
</dbReference>
<dbReference type="GO" id="GO:0008168">
    <property type="term" value="F:methyltransferase activity"/>
    <property type="evidence" value="ECO:0007669"/>
    <property type="project" value="UniProtKB-KW"/>
</dbReference>
<dbReference type="Pfam" id="PF02353">
    <property type="entry name" value="CMAS"/>
    <property type="match status" value="1"/>
</dbReference>
<evidence type="ECO:0000313" key="7">
    <source>
        <dbReference type="Proteomes" id="UP000199028"/>
    </source>
</evidence>
<proteinExistence type="inferred from homology"/>
<keyword evidence="7" id="KW-1185">Reference proteome</keyword>
<evidence type="ECO:0000256" key="3">
    <source>
        <dbReference type="ARBA" id="ARBA00022679"/>
    </source>
</evidence>
<dbReference type="SUPFAM" id="SSF53335">
    <property type="entry name" value="S-adenosyl-L-methionine-dependent methyltransferases"/>
    <property type="match status" value="1"/>
</dbReference>
<dbReference type="CDD" id="cd02440">
    <property type="entry name" value="AdoMet_MTases"/>
    <property type="match status" value="1"/>
</dbReference>
<dbReference type="InterPro" id="IPR050723">
    <property type="entry name" value="CFA/CMAS"/>
</dbReference>
<dbReference type="AlphaFoldDB" id="A0A1H9UUQ9"/>
<comment type="similarity">
    <text evidence="1">Belongs to the CFA/CMAS family.</text>
</comment>
<evidence type="ECO:0000256" key="5">
    <source>
        <dbReference type="ARBA" id="ARBA00023098"/>
    </source>
</evidence>
<dbReference type="Proteomes" id="UP000199028">
    <property type="component" value="Unassembled WGS sequence"/>
</dbReference>
<evidence type="ECO:0000256" key="1">
    <source>
        <dbReference type="ARBA" id="ARBA00010815"/>
    </source>
</evidence>
<gene>
    <name evidence="6" type="ORF">SAMN05216195_109136</name>
</gene>
<dbReference type="InterPro" id="IPR003333">
    <property type="entry name" value="CMAS"/>
</dbReference>
<dbReference type="PIRSF" id="PIRSF003085">
    <property type="entry name" value="CMAS"/>
    <property type="match status" value="1"/>
</dbReference>
<dbReference type="EMBL" id="FOFT01000009">
    <property type="protein sequence ID" value="SES13069.1"/>
    <property type="molecule type" value="Genomic_DNA"/>
</dbReference>
<accession>A0A1H9UUQ9</accession>
<dbReference type="Gene3D" id="3.40.50.150">
    <property type="entry name" value="Vaccinia Virus protein VP39"/>
    <property type="match status" value="1"/>
</dbReference>
<organism evidence="6 7">
    <name type="scientific">Lentzea flaviverrucosa</name>
    <dbReference type="NCBI Taxonomy" id="200379"/>
    <lineage>
        <taxon>Bacteria</taxon>
        <taxon>Bacillati</taxon>
        <taxon>Actinomycetota</taxon>
        <taxon>Actinomycetes</taxon>
        <taxon>Pseudonocardiales</taxon>
        <taxon>Pseudonocardiaceae</taxon>
        <taxon>Lentzea</taxon>
    </lineage>
</organism>
<keyword evidence="4" id="KW-0949">S-adenosyl-L-methionine</keyword>
<reference evidence="7" key="1">
    <citation type="submission" date="2016-10" db="EMBL/GenBank/DDBJ databases">
        <authorList>
            <person name="Varghese N."/>
            <person name="Submissions S."/>
        </authorList>
    </citation>
    <scope>NUCLEOTIDE SEQUENCE [LARGE SCALE GENOMIC DNA]</scope>
    <source>
        <strain evidence="7">CGMCC 4.578</strain>
    </source>
</reference>
<keyword evidence="3" id="KW-0808">Transferase</keyword>
<sequence>MVVAGQLAGMAERVLGAALPIGFRAWDGSVAGPQDGTVVVIRSRDALRRLVWSPNELGLARAYVSGELDVEGDLATGLSQIWGLVRRGVTRRPRLSEVAKLALRLKVLGPNPDAPKEEARLRGALHTKSRDRDAISHHYDLSNDFYRLVLDPSMAYSCAYFTSEDEPLAQAQHNKLDLVCRKLGLEPGMRLLDVGCGWGSMIIHAAKHYGVHATGVTISAQQREHILGRIEAEGLTGRVEVRLQDYREVRDEPFDAISTIEMGEHVGEGNYPEYASTLHRLLKPEGRLLLQQMSRGHNAPGGGAFIESYVAPDMHMRPVSATTGFLEGAGLEIRDVHALREHYVWTVRAWAQTLEERWDEVVALVGEGQARVWRLYLAGGALTFEEGRMGVDQILAVRRSENGRSGMPRVRRELVSR</sequence>
<evidence type="ECO:0000256" key="4">
    <source>
        <dbReference type="ARBA" id="ARBA00022691"/>
    </source>
</evidence>
<evidence type="ECO:0000313" key="6">
    <source>
        <dbReference type="EMBL" id="SES13069.1"/>
    </source>
</evidence>